<feature type="domain" description="Peptidase M20 dimerisation" evidence="6">
    <location>
        <begin position="161"/>
        <end position="273"/>
    </location>
</feature>
<evidence type="ECO:0000256" key="3">
    <source>
        <dbReference type="ARBA" id="ARBA00022723"/>
    </source>
</evidence>
<evidence type="ECO:0000313" key="7">
    <source>
        <dbReference type="EMBL" id="KKP69888.1"/>
    </source>
</evidence>
<organism evidence="7 8">
    <name type="scientific">candidate division CPR3 bacterium GW2011_GWF2_35_18</name>
    <dbReference type="NCBI Taxonomy" id="1618350"/>
    <lineage>
        <taxon>Bacteria</taxon>
        <taxon>Bacteria division CPR3</taxon>
    </lineage>
</organism>
<comment type="caution">
    <text evidence="7">The sequence shown here is derived from an EMBL/GenBank/DDBJ whole genome shotgun (WGS) entry which is preliminary data.</text>
</comment>
<accession>A0A0G0BKC9</accession>
<sequence length="376" mass="42301">MNLLKLTEKLISIPSFVDEKSNEKRLADFLYEYFRQNLPWFKLEKQIVEGPRYNLIATDSNNPKLIFLSHLDTVLPKNNSQMKPKSTNGKLYGLGACDMKGGLAAVIKTCEEIGPTDNLALIFDCDEEYYFKGIEKILAKLKLKPELVICPEPTDLEIVNGCRGVIEIEFEVLGKSAHAGRPSLGINAIEQTISLIFNLQVELQRNDYSELRSTTVNLSALQGGKRQNDQIIIQGNVVPDIAKVLLDIRPANPNLEAKKVLQIIKALAKKLNLKIQNEKTNIDLKPYFNDRKRLNKLEKAISKTGLIPKYRQNLGNGGFYESAIISNNWKCPAINFGPGNKDTAHSNNEYLDIKSLEKTKEVFKAVILNRKSSGRN</sequence>
<evidence type="ECO:0000256" key="1">
    <source>
        <dbReference type="ARBA" id="ARBA00001947"/>
    </source>
</evidence>
<keyword evidence="4" id="KW-0378">Hydrolase</keyword>
<keyword evidence="5" id="KW-0862">Zinc</keyword>
<dbReference type="Proteomes" id="UP000034581">
    <property type="component" value="Unassembled WGS sequence"/>
</dbReference>
<dbReference type="InterPro" id="IPR036264">
    <property type="entry name" value="Bact_exopeptidase_dim_dom"/>
</dbReference>
<dbReference type="SUPFAM" id="SSF55031">
    <property type="entry name" value="Bacterial exopeptidase dimerisation domain"/>
    <property type="match status" value="1"/>
</dbReference>
<comment type="cofactor">
    <cofactor evidence="1">
        <name>Zn(2+)</name>
        <dbReference type="ChEBI" id="CHEBI:29105"/>
    </cofactor>
</comment>
<dbReference type="PANTHER" id="PTHR43808:SF8">
    <property type="entry name" value="PEPTIDASE M20 DIMERISATION DOMAIN-CONTAINING PROTEIN"/>
    <property type="match status" value="1"/>
</dbReference>
<evidence type="ECO:0000256" key="5">
    <source>
        <dbReference type="ARBA" id="ARBA00022833"/>
    </source>
</evidence>
<dbReference type="Pfam" id="PF07687">
    <property type="entry name" value="M20_dimer"/>
    <property type="match status" value="1"/>
</dbReference>
<evidence type="ECO:0000259" key="6">
    <source>
        <dbReference type="Pfam" id="PF07687"/>
    </source>
</evidence>
<evidence type="ECO:0000313" key="8">
    <source>
        <dbReference type="Proteomes" id="UP000034581"/>
    </source>
</evidence>
<comment type="similarity">
    <text evidence="2">Belongs to the peptidase M20A family.</text>
</comment>
<proteinExistence type="inferred from homology"/>
<evidence type="ECO:0000256" key="2">
    <source>
        <dbReference type="ARBA" id="ARBA00006247"/>
    </source>
</evidence>
<dbReference type="STRING" id="1618350.UR67_C0002G0008"/>
<dbReference type="InterPro" id="IPR050072">
    <property type="entry name" value="Peptidase_M20A"/>
</dbReference>
<dbReference type="Gene3D" id="3.40.630.10">
    <property type="entry name" value="Zn peptidases"/>
    <property type="match status" value="1"/>
</dbReference>
<keyword evidence="3" id="KW-0479">Metal-binding</keyword>
<gene>
    <name evidence="7" type="ORF">UR67_C0002G0008</name>
</gene>
<name>A0A0G0BKC9_UNCC3</name>
<dbReference type="SUPFAM" id="SSF53187">
    <property type="entry name" value="Zn-dependent exopeptidases"/>
    <property type="match status" value="1"/>
</dbReference>
<dbReference type="PANTHER" id="PTHR43808">
    <property type="entry name" value="ACETYLORNITHINE DEACETYLASE"/>
    <property type="match status" value="1"/>
</dbReference>
<dbReference type="Pfam" id="PF01546">
    <property type="entry name" value="Peptidase_M20"/>
    <property type="match status" value="1"/>
</dbReference>
<dbReference type="GO" id="GO:0016787">
    <property type="term" value="F:hydrolase activity"/>
    <property type="evidence" value="ECO:0007669"/>
    <property type="project" value="UniProtKB-KW"/>
</dbReference>
<dbReference type="AlphaFoldDB" id="A0A0G0BKC9"/>
<dbReference type="InterPro" id="IPR011650">
    <property type="entry name" value="Peptidase_M20_dimer"/>
</dbReference>
<dbReference type="PATRIC" id="fig|1618350.3.peg.311"/>
<dbReference type="GO" id="GO:0046872">
    <property type="term" value="F:metal ion binding"/>
    <property type="evidence" value="ECO:0007669"/>
    <property type="project" value="UniProtKB-KW"/>
</dbReference>
<protein>
    <recommendedName>
        <fullName evidence="6">Peptidase M20 dimerisation domain-containing protein</fullName>
    </recommendedName>
</protein>
<dbReference type="InterPro" id="IPR002933">
    <property type="entry name" value="Peptidase_M20"/>
</dbReference>
<dbReference type="Gene3D" id="3.30.70.360">
    <property type="match status" value="1"/>
</dbReference>
<evidence type="ECO:0000256" key="4">
    <source>
        <dbReference type="ARBA" id="ARBA00022801"/>
    </source>
</evidence>
<reference evidence="7 8" key="1">
    <citation type="journal article" date="2015" name="Nature">
        <title>rRNA introns, odd ribosomes, and small enigmatic genomes across a large radiation of phyla.</title>
        <authorList>
            <person name="Brown C.T."/>
            <person name="Hug L.A."/>
            <person name="Thomas B.C."/>
            <person name="Sharon I."/>
            <person name="Castelle C.J."/>
            <person name="Singh A."/>
            <person name="Wilkins M.J."/>
            <person name="Williams K.H."/>
            <person name="Banfield J.F."/>
        </authorList>
    </citation>
    <scope>NUCLEOTIDE SEQUENCE [LARGE SCALE GENOMIC DNA]</scope>
</reference>
<dbReference type="EMBL" id="LBQB01000002">
    <property type="protein sequence ID" value="KKP69888.1"/>
    <property type="molecule type" value="Genomic_DNA"/>
</dbReference>